<dbReference type="SUPFAM" id="SSF56024">
    <property type="entry name" value="Phospholipase D/nuclease"/>
    <property type="match status" value="1"/>
</dbReference>
<dbReference type="Proteomes" id="UP001515683">
    <property type="component" value="Unassembled WGS sequence"/>
</dbReference>
<dbReference type="Gene3D" id="3.30.870.10">
    <property type="entry name" value="Endonuclease Chain A"/>
    <property type="match status" value="1"/>
</dbReference>
<accession>A0ABX0RF39</accession>
<dbReference type="InterPro" id="IPR001736">
    <property type="entry name" value="PLipase_D/transphosphatidylase"/>
</dbReference>
<dbReference type="PROSITE" id="PS50035">
    <property type="entry name" value="PLD"/>
    <property type="match status" value="1"/>
</dbReference>
<comment type="caution">
    <text evidence="2">The sequence shown here is derived from an EMBL/GenBank/DDBJ whole genome shotgun (WGS) entry which is preliminary data.</text>
</comment>
<sequence>MVLDAHANADARNHKALDLVSIHKIYVRISNTWSAMHDKFIITDRQAVETGSFNY</sequence>
<evidence type="ECO:0000259" key="1">
    <source>
        <dbReference type="PROSITE" id="PS50035"/>
    </source>
</evidence>
<evidence type="ECO:0000313" key="3">
    <source>
        <dbReference type="Proteomes" id="UP001515683"/>
    </source>
</evidence>
<gene>
    <name evidence="2" type="ORF">F3J40_20455</name>
</gene>
<feature type="domain" description="PLD phosphodiesterase" evidence="1">
    <location>
        <begin position="32"/>
        <end position="55"/>
    </location>
</feature>
<dbReference type="EMBL" id="VWXF01000011">
    <property type="protein sequence ID" value="NIF23956.1"/>
    <property type="molecule type" value="Genomic_DNA"/>
</dbReference>
<protein>
    <recommendedName>
        <fullName evidence="1">PLD phosphodiesterase domain-containing protein</fullName>
    </recommendedName>
</protein>
<organism evidence="2 3">
    <name type="scientific">Candidatus Pantoea multigeneris</name>
    <dbReference type="NCBI Taxonomy" id="2608357"/>
    <lineage>
        <taxon>Bacteria</taxon>
        <taxon>Pseudomonadati</taxon>
        <taxon>Pseudomonadota</taxon>
        <taxon>Gammaproteobacteria</taxon>
        <taxon>Enterobacterales</taxon>
        <taxon>Erwiniaceae</taxon>
        <taxon>Pantoea</taxon>
    </lineage>
</organism>
<keyword evidence="3" id="KW-1185">Reference proteome</keyword>
<name>A0ABX0RF39_9GAMM</name>
<proteinExistence type="predicted"/>
<reference evidence="2 3" key="1">
    <citation type="journal article" date="2019" name="bioRxiv">
        <title>Bacteria contribute to plant secondary compound degradation in a generalist herbivore system.</title>
        <authorList>
            <person name="Francoeur C.B."/>
            <person name="Khadempour L."/>
            <person name="Moreira-Soto R.D."/>
            <person name="Gotting K."/>
            <person name="Book A.J."/>
            <person name="Pinto-Tomas A.A."/>
            <person name="Keefover-Ring K."/>
            <person name="Currie C.R."/>
        </authorList>
    </citation>
    <scope>NUCLEOTIDE SEQUENCE [LARGE SCALE GENOMIC DNA]</scope>
    <source>
        <strain evidence="2">Acro-835</strain>
    </source>
</reference>
<evidence type="ECO:0000313" key="2">
    <source>
        <dbReference type="EMBL" id="NIF23956.1"/>
    </source>
</evidence>